<name>H5XN16_9PSEU</name>
<protein>
    <submittedName>
        <fullName evidence="1">Uncharacterized protein</fullName>
    </submittedName>
</protein>
<keyword evidence="2" id="KW-1185">Reference proteome</keyword>
<gene>
    <name evidence="1" type="ORF">SaccyDRAFT_4371</name>
</gene>
<dbReference type="RefSeq" id="WP_005459345.1">
    <property type="nucleotide sequence ID" value="NZ_CM001440.1"/>
</dbReference>
<organism evidence="1 2">
    <name type="scientific">Saccharomonospora cyanea NA-134</name>
    <dbReference type="NCBI Taxonomy" id="882082"/>
    <lineage>
        <taxon>Bacteria</taxon>
        <taxon>Bacillati</taxon>
        <taxon>Actinomycetota</taxon>
        <taxon>Actinomycetes</taxon>
        <taxon>Pseudonocardiales</taxon>
        <taxon>Pseudonocardiaceae</taxon>
        <taxon>Saccharomonospora</taxon>
    </lineage>
</organism>
<accession>H5XN16</accession>
<dbReference type="EMBL" id="CM001440">
    <property type="protein sequence ID" value="EHR63183.1"/>
    <property type="molecule type" value="Genomic_DNA"/>
</dbReference>
<reference evidence="1 2" key="1">
    <citation type="submission" date="2011-11" db="EMBL/GenBank/DDBJ databases">
        <title>The Noncontiguous Finished sequence of Saccharomonospora cyanea NA-134.</title>
        <authorList>
            <consortium name="US DOE Joint Genome Institute"/>
            <person name="Lucas S."/>
            <person name="Han J."/>
            <person name="Lapidus A."/>
            <person name="Cheng J.-F."/>
            <person name="Goodwin L."/>
            <person name="Pitluck S."/>
            <person name="Peters L."/>
            <person name="Ovchinnikova G."/>
            <person name="Lu M."/>
            <person name="Detter J.C."/>
            <person name="Han C."/>
            <person name="Tapia R."/>
            <person name="Land M."/>
            <person name="Hauser L."/>
            <person name="Kyrpides N."/>
            <person name="Ivanova N."/>
            <person name="Pagani I."/>
            <person name="Brambilla E.-M."/>
            <person name="Klenk H.-P."/>
            <person name="Woyke T."/>
        </authorList>
    </citation>
    <scope>NUCLEOTIDE SEQUENCE [LARGE SCALE GENOMIC DNA]</scope>
    <source>
        <strain evidence="1 2">NA-134</strain>
    </source>
</reference>
<dbReference type="Proteomes" id="UP000002791">
    <property type="component" value="Chromosome"/>
</dbReference>
<dbReference type="AlphaFoldDB" id="H5XN16"/>
<dbReference type="HOGENOM" id="CLU_2587603_0_0_11"/>
<proteinExistence type="predicted"/>
<dbReference type="STRING" id="882082.SaccyDRAFT_4371"/>
<sequence length="80" mass="9176">MNTANAGLWINALDRAENLMDEYANAVTAYHSYEGYDSRRLLAICEEVADLLSKIAGWLQDDAREIRGTAEFWRSQLRHD</sequence>
<evidence type="ECO:0000313" key="2">
    <source>
        <dbReference type="Proteomes" id="UP000002791"/>
    </source>
</evidence>
<evidence type="ECO:0000313" key="1">
    <source>
        <dbReference type="EMBL" id="EHR63183.1"/>
    </source>
</evidence>